<comment type="caution">
    <text evidence="6">The sequence shown here is derived from an EMBL/GenBank/DDBJ whole genome shotgun (WGS) entry which is preliminary data.</text>
</comment>
<evidence type="ECO:0000256" key="3">
    <source>
        <dbReference type="ARBA" id="ARBA00023098"/>
    </source>
</evidence>
<feature type="domain" description="PNPLA" evidence="5">
    <location>
        <begin position="25"/>
        <end position="231"/>
    </location>
</feature>
<dbReference type="PROSITE" id="PS51635">
    <property type="entry name" value="PNPLA"/>
    <property type="match status" value="1"/>
</dbReference>
<dbReference type="SUPFAM" id="SSF52151">
    <property type="entry name" value="FabD/lysophospholipase-like"/>
    <property type="match status" value="1"/>
</dbReference>
<dbReference type="EMBL" id="JAMZEJ010000007">
    <property type="protein sequence ID" value="MCQ8241759.1"/>
    <property type="molecule type" value="Genomic_DNA"/>
</dbReference>
<evidence type="ECO:0000313" key="7">
    <source>
        <dbReference type="Proteomes" id="UP001524547"/>
    </source>
</evidence>
<keyword evidence="7" id="KW-1185">Reference proteome</keyword>
<keyword evidence="1 4" id="KW-0378">Hydrolase</keyword>
<dbReference type="CDD" id="cd07209">
    <property type="entry name" value="Pat_hypo_Ecoli_Z1214_like"/>
    <property type="match status" value="1"/>
</dbReference>
<keyword evidence="3 4" id="KW-0443">Lipid metabolism</keyword>
<name>A0ABT1VZI8_9PROT</name>
<feature type="short sequence motif" description="GXSXG" evidence="4">
    <location>
        <begin position="56"/>
        <end position="60"/>
    </location>
</feature>
<feature type="short sequence motif" description="GXGXXG" evidence="4">
    <location>
        <begin position="29"/>
        <end position="34"/>
    </location>
</feature>
<proteinExistence type="predicted"/>
<keyword evidence="2 4" id="KW-0442">Lipid degradation</keyword>
<evidence type="ECO:0000256" key="1">
    <source>
        <dbReference type="ARBA" id="ARBA00022801"/>
    </source>
</evidence>
<dbReference type="Pfam" id="PF01734">
    <property type="entry name" value="Patatin"/>
    <property type="match status" value="1"/>
</dbReference>
<evidence type="ECO:0000259" key="5">
    <source>
        <dbReference type="PROSITE" id="PS51635"/>
    </source>
</evidence>
<dbReference type="InterPro" id="IPR002641">
    <property type="entry name" value="PNPLA_dom"/>
</dbReference>
<feature type="active site" description="Nucleophile" evidence="4">
    <location>
        <position position="58"/>
    </location>
</feature>
<dbReference type="PANTHER" id="PTHR14226">
    <property type="entry name" value="NEUROPATHY TARGET ESTERASE/SWISS CHEESE D.MELANOGASTER"/>
    <property type="match status" value="1"/>
</dbReference>
<dbReference type="Proteomes" id="UP001524547">
    <property type="component" value="Unassembled WGS sequence"/>
</dbReference>
<evidence type="ECO:0000256" key="2">
    <source>
        <dbReference type="ARBA" id="ARBA00022963"/>
    </source>
</evidence>
<accession>A0ABT1VZI8</accession>
<dbReference type="RefSeq" id="WP_422920498.1">
    <property type="nucleotide sequence ID" value="NZ_JAMZEJ010000007.1"/>
</dbReference>
<evidence type="ECO:0000256" key="4">
    <source>
        <dbReference type="PROSITE-ProRule" id="PRU01161"/>
    </source>
</evidence>
<gene>
    <name evidence="6" type="ORF">NFI88_13035</name>
</gene>
<dbReference type="Gene3D" id="3.40.1090.10">
    <property type="entry name" value="Cytosolic phospholipase A2 catalytic domain"/>
    <property type="match status" value="2"/>
</dbReference>
<feature type="active site" description="Proton acceptor" evidence="4">
    <location>
        <position position="218"/>
    </location>
</feature>
<organism evidence="6 7">
    <name type="scientific">Rhizosaccharibacter radicis</name>
    <dbReference type="NCBI Taxonomy" id="2782605"/>
    <lineage>
        <taxon>Bacteria</taxon>
        <taxon>Pseudomonadati</taxon>
        <taxon>Pseudomonadota</taxon>
        <taxon>Alphaproteobacteria</taxon>
        <taxon>Acetobacterales</taxon>
        <taxon>Acetobacteraceae</taxon>
        <taxon>Rhizosaccharibacter</taxon>
    </lineage>
</organism>
<dbReference type="InterPro" id="IPR050301">
    <property type="entry name" value="NTE"/>
</dbReference>
<sequence>MSPGRAAPDDQTTRPAHDDRFKIGLVLQGGGALGAYQAGVYQALHEAGLEPDWVTGVSIGGINAALIAGNHPEKRVPRLREFWEQVTSRKVWIGETPGGDGIRKLHNAWSSLLTSTMGQPGFFRPRVTNPWLAGRGGSGATSFYDSGPLGRTLRTLVDYDLINEQAIRFAVGAVNVGSGNFTYFDNADGPITCDHILASAALPPAMPMVRIGDNHYWDGGMVSNTPLQHLLDHAGENNMLVFQVDLFSARGPIPRDMFDVQARTKEIQYSSRTRLTTDHYMQLHRAKVRMRKLLAKIPDDKLSPKERALKNELAFLPKINILHLIYQEASYEGQTRDFEFSKASMLEHWDAGMRDTNQTLSHRDWLSLPADEAGVVVHDAHRPEG</sequence>
<feature type="short sequence motif" description="DGA/G" evidence="4">
    <location>
        <begin position="218"/>
        <end position="220"/>
    </location>
</feature>
<dbReference type="PANTHER" id="PTHR14226:SF57">
    <property type="entry name" value="BLR7027 PROTEIN"/>
    <property type="match status" value="1"/>
</dbReference>
<dbReference type="Pfam" id="PF12536">
    <property type="entry name" value="DUF3734"/>
    <property type="match status" value="1"/>
</dbReference>
<reference evidence="6 7" key="1">
    <citation type="submission" date="2022-06" db="EMBL/GenBank/DDBJ databases">
        <title>Rhizosaccharibacter gen. nov. sp. nov. KSS12, endophytic bacteria isolated from sugarcane.</title>
        <authorList>
            <person name="Pitiwittayakul N."/>
        </authorList>
    </citation>
    <scope>NUCLEOTIDE SEQUENCE [LARGE SCALE GENOMIC DNA]</scope>
    <source>
        <strain evidence="6 7">KSS12</strain>
    </source>
</reference>
<evidence type="ECO:0000313" key="6">
    <source>
        <dbReference type="EMBL" id="MCQ8241759.1"/>
    </source>
</evidence>
<dbReference type="InterPro" id="IPR021095">
    <property type="entry name" value="DUF3734"/>
</dbReference>
<dbReference type="InterPro" id="IPR016035">
    <property type="entry name" value="Acyl_Trfase/lysoPLipase"/>
</dbReference>
<protein>
    <submittedName>
        <fullName evidence="6">Patatin-like phospholipase family protein</fullName>
    </submittedName>
</protein>